<name>A0A0E9WSQ4_ANGAN</name>
<reference evidence="1" key="1">
    <citation type="submission" date="2014-11" db="EMBL/GenBank/DDBJ databases">
        <authorList>
            <person name="Amaro Gonzalez C."/>
        </authorList>
    </citation>
    <scope>NUCLEOTIDE SEQUENCE</scope>
</reference>
<dbReference type="EMBL" id="GBXM01015180">
    <property type="protein sequence ID" value="JAH93397.1"/>
    <property type="molecule type" value="Transcribed_RNA"/>
</dbReference>
<accession>A0A0E9WSQ4</accession>
<dbReference type="AlphaFoldDB" id="A0A0E9WSQ4"/>
<organism evidence="1">
    <name type="scientific">Anguilla anguilla</name>
    <name type="common">European freshwater eel</name>
    <name type="synonym">Muraena anguilla</name>
    <dbReference type="NCBI Taxonomy" id="7936"/>
    <lineage>
        <taxon>Eukaryota</taxon>
        <taxon>Metazoa</taxon>
        <taxon>Chordata</taxon>
        <taxon>Craniata</taxon>
        <taxon>Vertebrata</taxon>
        <taxon>Euteleostomi</taxon>
        <taxon>Actinopterygii</taxon>
        <taxon>Neopterygii</taxon>
        <taxon>Teleostei</taxon>
        <taxon>Anguilliformes</taxon>
        <taxon>Anguillidae</taxon>
        <taxon>Anguilla</taxon>
    </lineage>
</organism>
<reference evidence="1" key="2">
    <citation type="journal article" date="2015" name="Fish Shellfish Immunol.">
        <title>Early steps in the European eel (Anguilla anguilla)-Vibrio vulnificus interaction in the gills: Role of the RtxA13 toxin.</title>
        <authorList>
            <person name="Callol A."/>
            <person name="Pajuelo D."/>
            <person name="Ebbesson L."/>
            <person name="Teles M."/>
            <person name="MacKenzie S."/>
            <person name="Amaro C."/>
        </authorList>
    </citation>
    <scope>NUCLEOTIDE SEQUENCE</scope>
</reference>
<sequence length="80" mass="9140">MNYFILEFLSIYPCLLKLNVTFPALLTFACQFSAVKIISSRHLNNKGVGDHLCLQDHFEITGLFVIPHLRVPYFGKTNPI</sequence>
<proteinExistence type="predicted"/>
<evidence type="ECO:0000313" key="1">
    <source>
        <dbReference type="EMBL" id="JAH93397.1"/>
    </source>
</evidence>
<protein>
    <submittedName>
        <fullName evidence="1">Uncharacterized protein</fullName>
    </submittedName>
</protein>